<comment type="subcellular location">
    <subcellularLocation>
        <location evidence="1">Membrane</location>
        <topology evidence="1">Multi-pass membrane protein</topology>
    </subcellularLocation>
</comment>
<evidence type="ECO:0000256" key="1">
    <source>
        <dbReference type="ARBA" id="ARBA00004141"/>
    </source>
</evidence>
<name>A0A7J7HTP0_CAMSI</name>
<keyword evidence="8" id="KW-1185">Reference proteome</keyword>
<dbReference type="PANTHER" id="PTHR10332">
    <property type="entry name" value="EQUILIBRATIVE NUCLEOSIDE TRANSPORTER"/>
    <property type="match status" value="1"/>
</dbReference>
<sequence length="154" mass="16857">MPHPIPSSLRLWMEGCHYSLIPNSFQAGLAASGALTSALRLMTKEAFERTDNGLSKGAMLFLAISTFFDTTASKAALEGSKTVMADLAAAGIRTEAPTHGVEDDDEQERFSNKQLFTHNIDYALDLYLTYVLTFIVFPGFVSENTGSHHHLGSW</sequence>
<gene>
    <name evidence="7" type="ORF">HYC85_009049</name>
</gene>
<dbReference type="GO" id="GO:0005886">
    <property type="term" value="C:plasma membrane"/>
    <property type="evidence" value="ECO:0007669"/>
    <property type="project" value="TreeGrafter"/>
</dbReference>
<proteinExistence type="inferred from homology"/>
<dbReference type="InterPro" id="IPR002259">
    <property type="entry name" value="Eqnu_transpt"/>
</dbReference>
<protein>
    <submittedName>
        <fullName evidence="7">Uncharacterized protein</fullName>
    </submittedName>
</protein>
<organism evidence="7 8">
    <name type="scientific">Camellia sinensis</name>
    <name type="common">Tea plant</name>
    <name type="synonym">Thea sinensis</name>
    <dbReference type="NCBI Taxonomy" id="4442"/>
    <lineage>
        <taxon>Eukaryota</taxon>
        <taxon>Viridiplantae</taxon>
        <taxon>Streptophyta</taxon>
        <taxon>Embryophyta</taxon>
        <taxon>Tracheophyta</taxon>
        <taxon>Spermatophyta</taxon>
        <taxon>Magnoliopsida</taxon>
        <taxon>eudicotyledons</taxon>
        <taxon>Gunneridae</taxon>
        <taxon>Pentapetalae</taxon>
        <taxon>asterids</taxon>
        <taxon>Ericales</taxon>
        <taxon>Theaceae</taxon>
        <taxon>Camellia</taxon>
    </lineage>
</organism>
<evidence type="ECO:0000313" key="8">
    <source>
        <dbReference type="Proteomes" id="UP000593564"/>
    </source>
</evidence>
<reference evidence="7 8" key="2">
    <citation type="submission" date="2020-07" db="EMBL/GenBank/DDBJ databases">
        <title>Genome assembly of wild tea tree DASZ reveals pedigree and selection history of tea varieties.</title>
        <authorList>
            <person name="Zhang W."/>
        </authorList>
    </citation>
    <scope>NUCLEOTIDE SEQUENCE [LARGE SCALE GENOMIC DNA]</scope>
    <source>
        <strain evidence="8">cv. G240</strain>
        <tissue evidence="7">Leaf</tissue>
    </source>
</reference>
<evidence type="ECO:0000256" key="6">
    <source>
        <dbReference type="ARBA" id="ARBA00023136"/>
    </source>
</evidence>
<evidence type="ECO:0000256" key="4">
    <source>
        <dbReference type="ARBA" id="ARBA00022692"/>
    </source>
</evidence>
<keyword evidence="5" id="KW-1133">Transmembrane helix</keyword>
<dbReference type="AlphaFoldDB" id="A0A7J7HTP0"/>
<evidence type="ECO:0000313" key="7">
    <source>
        <dbReference type="EMBL" id="KAF5956193.1"/>
    </source>
</evidence>
<accession>A0A7J7HTP0</accession>
<keyword evidence="6" id="KW-0472">Membrane</keyword>
<evidence type="ECO:0000256" key="5">
    <source>
        <dbReference type="ARBA" id="ARBA00022989"/>
    </source>
</evidence>
<dbReference type="Proteomes" id="UP000593564">
    <property type="component" value="Unassembled WGS sequence"/>
</dbReference>
<keyword evidence="3" id="KW-0813">Transport</keyword>
<reference evidence="8" key="1">
    <citation type="journal article" date="2020" name="Nat. Commun.">
        <title>Genome assembly of wild tea tree DASZ reveals pedigree and selection history of tea varieties.</title>
        <authorList>
            <person name="Zhang W."/>
            <person name="Zhang Y."/>
            <person name="Qiu H."/>
            <person name="Guo Y."/>
            <person name="Wan H."/>
            <person name="Zhang X."/>
            <person name="Scossa F."/>
            <person name="Alseekh S."/>
            <person name="Zhang Q."/>
            <person name="Wang P."/>
            <person name="Xu L."/>
            <person name="Schmidt M.H."/>
            <person name="Jia X."/>
            <person name="Li D."/>
            <person name="Zhu A."/>
            <person name="Guo F."/>
            <person name="Chen W."/>
            <person name="Ni D."/>
            <person name="Usadel B."/>
            <person name="Fernie A.R."/>
            <person name="Wen W."/>
        </authorList>
    </citation>
    <scope>NUCLEOTIDE SEQUENCE [LARGE SCALE GENOMIC DNA]</scope>
    <source>
        <strain evidence="8">cv. G240</strain>
    </source>
</reference>
<dbReference type="PANTHER" id="PTHR10332:SF30">
    <property type="entry name" value="EQUILIBRATIVE NUCLEOTIDE TRANSPORTER 2"/>
    <property type="match status" value="1"/>
</dbReference>
<comment type="similarity">
    <text evidence="2">Belongs to the SLC29A/ENT transporter (TC 2.A.57) family.</text>
</comment>
<dbReference type="EMBL" id="JACBKZ010000003">
    <property type="protein sequence ID" value="KAF5956193.1"/>
    <property type="molecule type" value="Genomic_DNA"/>
</dbReference>
<evidence type="ECO:0000256" key="2">
    <source>
        <dbReference type="ARBA" id="ARBA00007965"/>
    </source>
</evidence>
<comment type="caution">
    <text evidence="7">The sequence shown here is derived from an EMBL/GenBank/DDBJ whole genome shotgun (WGS) entry which is preliminary data.</text>
</comment>
<dbReference type="GO" id="GO:0005337">
    <property type="term" value="F:nucleoside transmembrane transporter activity"/>
    <property type="evidence" value="ECO:0007669"/>
    <property type="project" value="InterPro"/>
</dbReference>
<keyword evidence="4" id="KW-0812">Transmembrane</keyword>
<evidence type="ECO:0000256" key="3">
    <source>
        <dbReference type="ARBA" id="ARBA00022448"/>
    </source>
</evidence>